<gene>
    <name evidence="2" type="ORF">LDAN0321_LOCUS8680</name>
</gene>
<dbReference type="InterPro" id="IPR050302">
    <property type="entry name" value="Rab_GAP_TBC_domain"/>
</dbReference>
<accession>A0A7S2KF21</accession>
<dbReference type="EMBL" id="HBGY01013471">
    <property type="protein sequence ID" value="CAD9574999.1"/>
    <property type="molecule type" value="Transcribed_RNA"/>
</dbReference>
<dbReference type="SUPFAM" id="SSF47923">
    <property type="entry name" value="Ypt/Rab-GAP domain of gyp1p"/>
    <property type="match status" value="2"/>
</dbReference>
<dbReference type="PANTHER" id="PTHR47219:SF9">
    <property type="entry name" value="GTPASE ACTIVATING PROTEIN AND CENTROSOME-ASSOCIATED, ISOFORM B"/>
    <property type="match status" value="1"/>
</dbReference>
<dbReference type="GO" id="GO:0031267">
    <property type="term" value="F:small GTPase binding"/>
    <property type="evidence" value="ECO:0007669"/>
    <property type="project" value="TreeGrafter"/>
</dbReference>
<dbReference type="Gene3D" id="1.10.10.750">
    <property type="entry name" value="Ypt/Rab-GAP domain of gyp1p, domain 1"/>
    <property type="match status" value="1"/>
</dbReference>
<reference evidence="2" key="1">
    <citation type="submission" date="2021-01" db="EMBL/GenBank/DDBJ databases">
        <authorList>
            <person name="Corre E."/>
            <person name="Pelletier E."/>
            <person name="Niang G."/>
            <person name="Scheremetjew M."/>
            <person name="Finn R."/>
            <person name="Kale V."/>
            <person name="Holt S."/>
            <person name="Cochrane G."/>
            <person name="Meng A."/>
            <person name="Brown T."/>
            <person name="Cohen L."/>
        </authorList>
    </citation>
    <scope>NUCLEOTIDE SEQUENCE</scope>
    <source>
        <strain evidence="2">B650</strain>
    </source>
</reference>
<dbReference type="Gene3D" id="1.10.8.270">
    <property type="entry name" value="putative rabgap domain of human tbc1 domain family member 14 like domains"/>
    <property type="match status" value="1"/>
</dbReference>
<name>A0A7S2KF21_9STRA</name>
<evidence type="ECO:0000313" key="2">
    <source>
        <dbReference type="EMBL" id="CAD9574999.1"/>
    </source>
</evidence>
<dbReference type="AlphaFoldDB" id="A0A7S2KF21"/>
<dbReference type="GO" id="GO:0005096">
    <property type="term" value="F:GTPase activator activity"/>
    <property type="evidence" value="ECO:0007669"/>
    <property type="project" value="TreeGrafter"/>
</dbReference>
<dbReference type="InterPro" id="IPR035969">
    <property type="entry name" value="Rab-GAP_TBC_sf"/>
</dbReference>
<protein>
    <recommendedName>
        <fullName evidence="1">Rab-GAP TBC domain-containing protein</fullName>
    </recommendedName>
</protein>
<proteinExistence type="predicted"/>
<dbReference type="Gene3D" id="1.10.472.80">
    <property type="entry name" value="Ypt/Rab-GAP domain of gyp1p, domain 3"/>
    <property type="match status" value="1"/>
</dbReference>
<dbReference type="PROSITE" id="PS50086">
    <property type="entry name" value="TBC_RABGAP"/>
    <property type="match status" value="1"/>
</dbReference>
<dbReference type="SMART" id="SM00164">
    <property type="entry name" value="TBC"/>
    <property type="match status" value="1"/>
</dbReference>
<dbReference type="Pfam" id="PF00566">
    <property type="entry name" value="RabGAP-TBC"/>
    <property type="match status" value="1"/>
</dbReference>
<dbReference type="PANTHER" id="PTHR47219">
    <property type="entry name" value="RAB GTPASE-ACTIVATING PROTEIN 1-LIKE"/>
    <property type="match status" value="1"/>
</dbReference>
<organism evidence="2">
    <name type="scientific">Leptocylindrus danicus</name>
    <dbReference type="NCBI Taxonomy" id="163516"/>
    <lineage>
        <taxon>Eukaryota</taxon>
        <taxon>Sar</taxon>
        <taxon>Stramenopiles</taxon>
        <taxon>Ochrophyta</taxon>
        <taxon>Bacillariophyta</taxon>
        <taxon>Coscinodiscophyceae</taxon>
        <taxon>Chaetocerotophycidae</taxon>
        <taxon>Leptocylindrales</taxon>
        <taxon>Leptocylindraceae</taxon>
        <taxon>Leptocylindrus</taxon>
    </lineage>
</organism>
<dbReference type="InterPro" id="IPR000195">
    <property type="entry name" value="Rab-GAP-TBC_dom"/>
</dbReference>
<sequence>MMRNWKNVNAVKRKKLKRRIRKGIPDAVRGHVWMEFCGVREKTEANPQVYELKHMIYGQKDIMETIERDIARTYPRHLFFADPSMSTTNQENSSHAGVTVASNEVSVATDAVANGSKRRLFCQADSNRILPSKETDVMVGSVIDAFSCKIKYTPTEDEQSIAVQQPPLVRTSEEKSGALEELLIEEALGQTLLRRVLRAYANYDEEVGYCQGMGFIAGMFLTYMPEEQAFWQLVGVMNEEPCNLRDLFSVGMAGAQQVLYVADKLTRKVLPKLAKHFDRENVHISMFATQWLVTIYTSNFPFDLVTRVWDCFLYEGWKVVYRVMLALLKDSSPKLLKMNFESILSYFRTLPEQVDGLAIMTVAFEIPLKRTFIQQYEKEWKDESKHNGNS</sequence>
<feature type="domain" description="Rab-GAP TBC" evidence="1">
    <location>
        <begin position="23"/>
        <end position="316"/>
    </location>
</feature>
<dbReference type="FunFam" id="1.10.472.80:FF:000027">
    <property type="entry name" value="GTPase activating protein (Evi5)"/>
    <property type="match status" value="1"/>
</dbReference>
<evidence type="ECO:0000259" key="1">
    <source>
        <dbReference type="PROSITE" id="PS50086"/>
    </source>
</evidence>